<evidence type="ECO:0008006" key="4">
    <source>
        <dbReference type="Google" id="ProtNLM"/>
    </source>
</evidence>
<name>A0A0G1NMS2_9BACT</name>
<reference evidence="2 3" key="1">
    <citation type="journal article" date="2015" name="Nature">
        <title>rRNA introns, odd ribosomes, and small enigmatic genomes across a large radiation of phyla.</title>
        <authorList>
            <person name="Brown C.T."/>
            <person name="Hug L.A."/>
            <person name="Thomas B.C."/>
            <person name="Sharon I."/>
            <person name="Castelle C.J."/>
            <person name="Singh A."/>
            <person name="Wilkins M.J."/>
            <person name="Williams K.H."/>
            <person name="Banfield J.F."/>
        </authorList>
    </citation>
    <scope>NUCLEOTIDE SEQUENCE [LARGE SCALE GENOMIC DNA]</scope>
</reference>
<dbReference type="AlphaFoldDB" id="A0A0G1NMS2"/>
<gene>
    <name evidence="2" type="ORF">UX31_C0013G0010</name>
</gene>
<evidence type="ECO:0000313" key="2">
    <source>
        <dbReference type="EMBL" id="KKU21736.1"/>
    </source>
</evidence>
<protein>
    <recommendedName>
        <fullName evidence="4">30S ribosomal protein S21</fullName>
    </recommendedName>
</protein>
<feature type="region of interest" description="Disordered" evidence="1">
    <location>
        <begin position="33"/>
        <end position="75"/>
    </location>
</feature>
<dbReference type="EMBL" id="LCLS01000013">
    <property type="protein sequence ID" value="KKU21736.1"/>
    <property type="molecule type" value="Genomic_DNA"/>
</dbReference>
<proteinExistence type="predicted"/>
<sequence>MAININLRKKEGESNSSLVYRFTKKVMQSGVVRQAKSKRYHDRAVNRGKRRVSALHRGAKREEIKRAKRMGTFKT</sequence>
<comment type="caution">
    <text evidence="2">The sequence shown here is derived from an EMBL/GenBank/DDBJ whole genome shotgun (WGS) entry which is preliminary data.</text>
</comment>
<feature type="compositionally biased region" description="Basic residues" evidence="1">
    <location>
        <begin position="66"/>
        <end position="75"/>
    </location>
</feature>
<accession>A0A0G1NMS2</accession>
<dbReference type="Proteomes" id="UP000034107">
    <property type="component" value="Unassembled WGS sequence"/>
</dbReference>
<organism evidence="2 3">
    <name type="scientific">Candidatus Nomurabacteria bacterium GW2011_GWA1_46_11</name>
    <dbReference type="NCBI Taxonomy" id="1618732"/>
    <lineage>
        <taxon>Bacteria</taxon>
        <taxon>Candidatus Nomuraibacteriota</taxon>
    </lineage>
</organism>
<evidence type="ECO:0000313" key="3">
    <source>
        <dbReference type="Proteomes" id="UP000034107"/>
    </source>
</evidence>
<evidence type="ECO:0000256" key="1">
    <source>
        <dbReference type="SAM" id="MobiDB-lite"/>
    </source>
</evidence>
<feature type="compositionally biased region" description="Basic residues" evidence="1">
    <location>
        <begin position="35"/>
        <end position="59"/>
    </location>
</feature>